<comment type="caution">
    <text evidence="4">The sequence shown here is derived from an EMBL/GenBank/DDBJ whole genome shotgun (WGS) entry which is preliminary data.</text>
</comment>
<proteinExistence type="predicted"/>
<keyword evidence="5" id="KW-1185">Reference proteome</keyword>
<keyword evidence="2" id="KW-1133">Transmembrane helix</keyword>
<feature type="compositionally biased region" description="Polar residues" evidence="1">
    <location>
        <begin position="183"/>
        <end position="193"/>
    </location>
</feature>
<feature type="transmembrane region" description="Helical" evidence="2">
    <location>
        <begin position="12"/>
        <end position="32"/>
    </location>
</feature>
<evidence type="ECO:0000256" key="2">
    <source>
        <dbReference type="SAM" id="Phobius"/>
    </source>
</evidence>
<evidence type="ECO:0000259" key="3">
    <source>
        <dbReference type="Pfam" id="PF14341"/>
    </source>
</evidence>
<protein>
    <recommendedName>
        <fullName evidence="3">Type 4 fimbrial biogenesis protein PilX N-terminal domain-containing protein</fullName>
    </recommendedName>
</protein>
<dbReference type="RefSeq" id="WP_167182782.1">
    <property type="nucleotide sequence ID" value="NZ_JAAONZ010000003.1"/>
</dbReference>
<organism evidence="4 5">
    <name type="scientific">Pseudomaricurvus hydrocarbonicus</name>
    <dbReference type="NCBI Taxonomy" id="1470433"/>
    <lineage>
        <taxon>Bacteria</taxon>
        <taxon>Pseudomonadati</taxon>
        <taxon>Pseudomonadota</taxon>
        <taxon>Gammaproteobacteria</taxon>
        <taxon>Cellvibrionales</taxon>
        <taxon>Cellvibrionaceae</taxon>
        <taxon>Pseudomaricurvus</taxon>
    </lineage>
</organism>
<name>A0A9E5JZ02_9GAMM</name>
<accession>A0A9E5JZ02</accession>
<keyword evidence="2" id="KW-0812">Transmembrane</keyword>
<gene>
    <name evidence="4" type="ORF">G8770_05280</name>
</gene>
<dbReference type="InterPro" id="IPR025746">
    <property type="entry name" value="PilX_N_dom"/>
</dbReference>
<keyword evidence="2" id="KW-0472">Membrane</keyword>
<dbReference type="Proteomes" id="UP000787472">
    <property type="component" value="Unassembled WGS sequence"/>
</dbReference>
<evidence type="ECO:0000313" key="5">
    <source>
        <dbReference type="Proteomes" id="UP000787472"/>
    </source>
</evidence>
<reference evidence="4" key="1">
    <citation type="submission" date="2020-03" db="EMBL/GenBank/DDBJ databases">
        <authorList>
            <person name="Guo F."/>
        </authorList>
    </citation>
    <scope>NUCLEOTIDE SEQUENCE</scope>
    <source>
        <strain evidence="4">JCM 30134</strain>
    </source>
</reference>
<feature type="region of interest" description="Disordered" evidence="1">
    <location>
        <begin position="158"/>
        <end position="193"/>
    </location>
</feature>
<sequence length="193" mass="20114">MNNYGRNHQRGAVLIIALVFLALIALISVSSMDSSRLEAYMAGNEQARVDALQRAQAVVDLLGDEDGSFRVTSVGYLRCNSGNSDADCDSTAALAISNSDVAALVSGITDLSYTSEFYYESTKAPPASIGNGSGQAYGAAYFDVKVLYDNSDNRGGRAQVSQGIGVRVPTSQQGGSAPAGTDGDTQMQLPVSP</sequence>
<feature type="domain" description="Type 4 fimbrial biogenesis protein PilX N-terminal" evidence="3">
    <location>
        <begin position="10"/>
        <end position="58"/>
    </location>
</feature>
<dbReference type="AlphaFoldDB" id="A0A9E5JZ02"/>
<dbReference type="EMBL" id="JAAONZ010000003">
    <property type="protein sequence ID" value="NHO64952.1"/>
    <property type="molecule type" value="Genomic_DNA"/>
</dbReference>
<dbReference type="Pfam" id="PF14341">
    <property type="entry name" value="PilX_N"/>
    <property type="match status" value="1"/>
</dbReference>
<evidence type="ECO:0000313" key="4">
    <source>
        <dbReference type="EMBL" id="NHO64952.1"/>
    </source>
</evidence>
<evidence type="ECO:0000256" key="1">
    <source>
        <dbReference type="SAM" id="MobiDB-lite"/>
    </source>
</evidence>